<dbReference type="STRING" id="282301.A0A267G7V2"/>
<evidence type="ECO:0000256" key="6">
    <source>
        <dbReference type="SAM" id="Coils"/>
    </source>
</evidence>
<dbReference type="FunFam" id="2.60.40.10:FF:000032">
    <property type="entry name" value="palladin isoform X1"/>
    <property type="match status" value="1"/>
</dbReference>
<keyword evidence="5" id="KW-0393">Immunoglobulin domain</keyword>
<dbReference type="InterPro" id="IPR013098">
    <property type="entry name" value="Ig_I-set"/>
</dbReference>
<feature type="coiled-coil region" evidence="6">
    <location>
        <begin position="102"/>
        <end position="136"/>
    </location>
</feature>
<keyword evidence="6" id="KW-0175">Coiled coil</keyword>
<proteinExistence type="inferred from homology"/>
<protein>
    <recommendedName>
        <fullName evidence="7">Ig-like domain-containing protein</fullName>
    </recommendedName>
</protein>
<evidence type="ECO:0000313" key="8">
    <source>
        <dbReference type="EMBL" id="PAA81484.1"/>
    </source>
</evidence>
<dbReference type="EMBL" id="NIVC01000527">
    <property type="protein sequence ID" value="PAA81484.1"/>
    <property type="molecule type" value="Genomic_DNA"/>
</dbReference>
<dbReference type="InterPro" id="IPR013783">
    <property type="entry name" value="Ig-like_fold"/>
</dbReference>
<dbReference type="Gene3D" id="2.60.40.10">
    <property type="entry name" value="Immunoglobulins"/>
    <property type="match status" value="6"/>
</dbReference>
<dbReference type="InterPro" id="IPR007110">
    <property type="entry name" value="Ig-like_dom"/>
</dbReference>
<dbReference type="FunFam" id="2.60.40.10:FF:000080">
    <property type="entry name" value="Myosin light chain kinase, smooth muscle"/>
    <property type="match status" value="1"/>
</dbReference>
<dbReference type="SMART" id="SM00408">
    <property type="entry name" value="IGc2"/>
    <property type="match status" value="5"/>
</dbReference>
<evidence type="ECO:0000256" key="2">
    <source>
        <dbReference type="ARBA" id="ARBA00006692"/>
    </source>
</evidence>
<feature type="domain" description="Ig-like" evidence="7">
    <location>
        <begin position="777"/>
        <end position="870"/>
    </location>
</feature>
<comment type="caution">
    <text evidence="8">The sequence shown here is derived from an EMBL/GenBank/DDBJ whole genome shotgun (WGS) entry which is preliminary data.</text>
</comment>
<dbReference type="SMART" id="SM00409">
    <property type="entry name" value="IG"/>
    <property type="match status" value="6"/>
</dbReference>
<dbReference type="GO" id="GO:0005737">
    <property type="term" value="C:cytoplasm"/>
    <property type="evidence" value="ECO:0007669"/>
    <property type="project" value="UniProtKB-SubCell"/>
</dbReference>
<evidence type="ECO:0000256" key="1">
    <source>
        <dbReference type="ARBA" id="ARBA00004496"/>
    </source>
</evidence>
<dbReference type="GO" id="GO:0004672">
    <property type="term" value="F:protein kinase activity"/>
    <property type="evidence" value="ECO:0007669"/>
    <property type="project" value="TreeGrafter"/>
</dbReference>
<evidence type="ECO:0000256" key="3">
    <source>
        <dbReference type="ARBA" id="ARBA00022490"/>
    </source>
</evidence>
<dbReference type="Gene3D" id="1.20.58.60">
    <property type="match status" value="1"/>
</dbReference>
<comment type="subcellular location">
    <subcellularLocation>
        <location evidence="1">Cytoplasm</location>
    </subcellularLocation>
</comment>
<dbReference type="InterPro" id="IPR003598">
    <property type="entry name" value="Ig_sub2"/>
</dbReference>
<name>A0A267G7V2_9PLAT</name>
<comment type="similarity">
    <text evidence="2">Belongs to the protein kinase superfamily. CAMK Ser/Thr protein kinase family.</text>
</comment>
<dbReference type="CDD" id="cd00096">
    <property type="entry name" value="Ig"/>
    <property type="match status" value="1"/>
</dbReference>
<dbReference type="SUPFAM" id="SSF46966">
    <property type="entry name" value="Spectrin repeat"/>
    <property type="match status" value="1"/>
</dbReference>
<evidence type="ECO:0000256" key="5">
    <source>
        <dbReference type="ARBA" id="ARBA00023319"/>
    </source>
</evidence>
<dbReference type="PROSITE" id="PS50835">
    <property type="entry name" value="IG_LIKE"/>
    <property type="match status" value="6"/>
</dbReference>
<feature type="domain" description="Ig-like" evidence="7">
    <location>
        <begin position="1071"/>
        <end position="1161"/>
    </location>
</feature>
<dbReference type="PANTHER" id="PTHR47633">
    <property type="entry name" value="IMMUNOGLOBULIN"/>
    <property type="match status" value="1"/>
</dbReference>
<dbReference type="InterPro" id="IPR003599">
    <property type="entry name" value="Ig_sub"/>
</dbReference>
<feature type="domain" description="Ig-like" evidence="7">
    <location>
        <begin position="1172"/>
        <end position="1261"/>
    </location>
</feature>
<feature type="domain" description="Ig-like" evidence="7">
    <location>
        <begin position="974"/>
        <end position="1060"/>
    </location>
</feature>
<feature type="domain" description="Ig-like" evidence="7">
    <location>
        <begin position="1285"/>
        <end position="1374"/>
    </location>
</feature>
<dbReference type="Proteomes" id="UP000215902">
    <property type="component" value="Unassembled WGS sequence"/>
</dbReference>
<organism evidence="8 9">
    <name type="scientific">Macrostomum lignano</name>
    <dbReference type="NCBI Taxonomy" id="282301"/>
    <lineage>
        <taxon>Eukaryota</taxon>
        <taxon>Metazoa</taxon>
        <taxon>Spiralia</taxon>
        <taxon>Lophotrochozoa</taxon>
        <taxon>Platyhelminthes</taxon>
        <taxon>Rhabditophora</taxon>
        <taxon>Macrostomorpha</taxon>
        <taxon>Macrostomida</taxon>
        <taxon>Macrostomidae</taxon>
        <taxon>Macrostomum</taxon>
    </lineage>
</organism>
<dbReference type="Pfam" id="PF07679">
    <property type="entry name" value="I-set"/>
    <property type="match status" value="5"/>
</dbReference>
<keyword evidence="3" id="KW-0963">Cytoplasm</keyword>
<reference evidence="8 9" key="1">
    <citation type="submission" date="2017-06" db="EMBL/GenBank/DDBJ databases">
        <title>A platform for efficient transgenesis in Macrostomum lignano, a flatworm model organism for stem cell research.</title>
        <authorList>
            <person name="Berezikov E."/>
        </authorList>
    </citation>
    <scope>NUCLEOTIDE SEQUENCE [LARGE SCALE GENOMIC DNA]</scope>
    <source>
        <strain evidence="8">DV1</strain>
        <tissue evidence="8">Whole organism</tissue>
    </source>
</reference>
<feature type="domain" description="Ig-like" evidence="7">
    <location>
        <begin position="877"/>
        <end position="962"/>
    </location>
</feature>
<sequence>MSQSNSYRNPSYSSLVRVDGAQKPMDGLFHPEDMVVKQPMLSREEVLNGVGQILDWVHGPGTKLLDSQRELPRNFEEAERIRKNHEQFEFKCMQALANYASLRDVRTNDNELAERLEKLEITIQDFLRRLQSRRQAVVSLYTFFRLRRDLDSYFKEIADMLVWTDNQQQHQQQRIEETEHYLRQVEKLLRFGESLYQQFCSEAERIRIVITFKEILDIVAAQLAEAKPLLAKQLEMLKIRLLETRRRLQLLVYERDASQTVAWLEDIINAVLDTYLGYCIGKTPVETQQILQQHRTLQAKSQETYDCGLEIIAALTKIYRAQGADTEGCVAMRSNLESNWRRLNEILIEMSDRYATADAFYENVDLNLERIERLILLICRDLDNGMSLEDVRETYANERDEIVKAYENTKRIGVGLMERIQFPVASLPQTVDQTMIDQVQDVIKVKLFTLWLKIRELYYYLGQMIEITEVTERWQIIRVTIDKFFERLLHWEARWQEATSLPFTIPEAESLIEEHRLANDEIGGLWSQLLKDLAELSRDPQVGSLAEQAQADAQRRMEEWQRRWERRMAELDLRLRLLLRLRDLGNEVDDKRTRLAELKTERTVTRAGPVADTVRDVAGLQRGVSDMHSKMESLFAETREKVHRDFERHIEPIEERWREYVKELELLQMFLELILRILQYLEKLDAFIEELTVELPSCHFRDEAEPWLQKIREFNRITDSFDCDWLSNAAIRLYGSSEKPRPVIERLRLIMARLLAFETSILDMEIVQRVTVTQSAPRRLLRELQDLSLPVGTRCHLAVEYSSPSKSADVEWQRNGRPLHTDTLGGKWRLDEGPGYSRVTCDRVTVDDAGDIACLIRDGGSGVAMETSCRLQVLSPPSFVRELQSIRVLEGEPILLQCQVRGSPTPEVVWLKDNWPLRAGVDCDIVVDNLDGICAVKVPTADRSHAGVYKCRATSDAGEAVSVAMVEVQEFIKSRFTRPLADQSVQEGGRLQLHVDFEGEPAPEVTWFRDSQRLFESPPRLLLSTGRGNSTCTIDPLRLEDAGLYSVQLRNPGGVQKTVCNIDVRPKGEAPRCWSQLMDANVLEGSSTRLSCRISGNPPPRIVWRFNGRQLTPRPGLRINSDTYSGVHTLEIDEATKEDDGEYSLLAENPEGRVETSCRLFVESTKPVPSAPRFAGDICEELIANVSDKVTLQCTVHGHPLPTVTWFKDERKIYTNDHLIVSGMDELHSLVIPYVRLQDAGVYKIIASNSLGSAECRCTLRVNDEEQMAKRTTLVFHNTLVKEPPEFIRLFRDEMCKVGDDVILECEIHGIPEPSVWWSFNSEPILDNDKRFRKLSSGHVHSLFIKRVSDAETGRYSVTAENSSGVATCSALLVVEEPGKTGSFEKVTRQSSWGSNSNLASPFYDVSCSSGHLSQLTVGRRNSQTMQSMDVTSHFDVVNLEPMTAVSKSSFVRSGSAGSGFDSSVDLVKVSRSSTSGIGGSSGGGFGAGTSVGVIGGSSGGGFGGGSSGGGFGAGSSVGVIGGSSVGVIGGSSGGGFGSSADNVAVSRSSTTGFGGGFGGGSIGGGSGGGSSVGVIGGSSSGGFGSSADNVAVSRSSTTGFGGGFGGGSIGGGSGGGSSVGVIGGSSSGGFGSSADNVAVSRSSTTGFGGGFGGSSIGVIGSNNVGFGSSSNNSYQRTSHQTDGEVIDASSTVQLVHSRPQPYEAVVKEVRHEVSFVEPPPASASISVGGSSGGGGGSVQFKSDMDAHLDALLSRVELDGSSTSARTVSVTTSNTTSRTVQSSDYYHSQFEELSMTRFD</sequence>
<dbReference type="PANTHER" id="PTHR47633:SF16">
    <property type="entry name" value="CAVP-TARGET PROTEIN-LIKE"/>
    <property type="match status" value="1"/>
</dbReference>
<accession>A0A267G7V2</accession>
<gene>
    <name evidence="8" type="ORF">BOX15_Mlig014261g1</name>
</gene>
<dbReference type="SUPFAM" id="SSF48726">
    <property type="entry name" value="Immunoglobulin"/>
    <property type="match status" value="6"/>
</dbReference>
<evidence type="ECO:0000256" key="4">
    <source>
        <dbReference type="ARBA" id="ARBA00023157"/>
    </source>
</evidence>
<evidence type="ECO:0000259" key="7">
    <source>
        <dbReference type="PROSITE" id="PS50835"/>
    </source>
</evidence>
<evidence type="ECO:0000313" key="9">
    <source>
        <dbReference type="Proteomes" id="UP000215902"/>
    </source>
</evidence>
<keyword evidence="9" id="KW-1185">Reference proteome</keyword>
<dbReference type="InterPro" id="IPR036179">
    <property type="entry name" value="Ig-like_dom_sf"/>
</dbReference>
<dbReference type="FunFam" id="2.60.40.10:FF:000425">
    <property type="entry name" value="Myosin light chain kinase"/>
    <property type="match status" value="2"/>
</dbReference>
<dbReference type="OrthoDB" id="5969272at2759"/>
<keyword evidence="4" id="KW-1015">Disulfide bond</keyword>